<comment type="cofactor">
    <cofactor evidence="1">
        <name>L-ascorbate</name>
        <dbReference type="ChEBI" id="CHEBI:38290"/>
    </cofactor>
</comment>
<dbReference type="InterPro" id="IPR045054">
    <property type="entry name" value="P4HA-like"/>
</dbReference>
<reference evidence="7 8" key="1">
    <citation type="submission" date="2020-04" db="EMBL/GenBank/DDBJ databases">
        <title>Perkinsus chesapeaki whole genome sequence.</title>
        <authorList>
            <person name="Bogema D.R."/>
        </authorList>
    </citation>
    <scope>NUCLEOTIDE SEQUENCE [LARGE SCALE GENOMIC DNA]</scope>
    <source>
        <strain evidence="7">ATCC PRA-425</strain>
    </source>
</reference>
<gene>
    <name evidence="7" type="primary">AT-P4H-1</name>
    <name evidence="7" type="ORF">FOL47_008623</name>
</gene>
<dbReference type="PANTHER" id="PTHR10869:SF246">
    <property type="entry name" value="TRANSMEMBRANE PROLYL 4-HYDROXYLASE"/>
    <property type="match status" value="1"/>
</dbReference>
<name>A0A7J6LCW5_PERCH</name>
<dbReference type="Gene3D" id="2.60.120.620">
    <property type="entry name" value="q2cbj1_9rhob like domain"/>
    <property type="match status" value="1"/>
</dbReference>
<evidence type="ECO:0000256" key="4">
    <source>
        <dbReference type="ARBA" id="ARBA00023002"/>
    </source>
</evidence>
<dbReference type="GO" id="GO:0004656">
    <property type="term" value="F:procollagen-proline 4-dioxygenase activity"/>
    <property type="evidence" value="ECO:0007669"/>
    <property type="project" value="TreeGrafter"/>
</dbReference>
<evidence type="ECO:0000256" key="5">
    <source>
        <dbReference type="ARBA" id="ARBA00023004"/>
    </source>
</evidence>
<keyword evidence="2" id="KW-0479">Metal-binding</keyword>
<evidence type="ECO:0000256" key="3">
    <source>
        <dbReference type="ARBA" id="ARBA00022964"/>
    </source>
</evidence>
<proteinExistence type="predicted"/>
<keyword evidence="4" id="KW-0560">Oxidoreductase</keyword>
<dbReference type="GO" id="GO:0005506">
    <property type="term" value="F:iron ion binding"/>
    <property type="evidence" value="ECO:0007669"/>
    <property type="project" value="InterPro"/>
</dbReference>
<dbReference type="InterPro" id="IPR006620">
    <property type="entry name" value="Pro_4_hyd_alph"/>
</dbReference>
<dbReference type="AlphaFoldDB" id="A0A7J6LCW5"/>
<dbReference type="EMBL" id="JAAPAO010000562">
    <property type="protein sequence ID" value="KAF4657062.1"/>
    <property type="molecule type" value="Genomic_DNA"/>
</dbReference>
<keyword evidence="8" id="KW-1185">Reference proteome</keyword>
<evidence type="ECO:0000313" key="7">
    <source>
        <dbReference type="EMBL" id="KAF4657062.1"/>
    </source>
</evidence>
<organism evidence="7 8">
    <name type="scientific">Perkinsus chesapeaki</name>
    <name type="common">Clam parasite</name>
    <name type="synonym">Perkinsus andrewsi</name>
    <dbReference type="NCBI Taxonomy" id="330153"/>
    <lineage>
        <taxon>Eukaryota</taxon>
        <taxon>Sar</taxon>
        <taxon>Alveolata</taxon>
        <taxon>Perkinsozoa</taxon>
        <taxon>Perkinsea</taxon>
        <taxon>Perkinsida</taxon>
        <taxon>Perkinsidae</taxon>
        <taxon>Perkinsus</taxon>
    </lineage>
</organism>
<sequence>MVNGIPMMKADVRSTEPLLMVFDDFLTAEECDRIVKLSLRQAEVWSAQTVILLSFASILPDDRAIEGTMFSSKLRIPLPAKAEEKILEVDAQFLKDVEERIGDLCHCPPHEGEVPLVAMLTPPVKQSRSSDGERRLHLGLHVDTNGNRPFRFCTAIIYLTDVTDGGETVFPIKSTSPELIMGAQMLLKNGIDHLDKVDEQSPEGIRVVADMLETATSSPDALCVRPKKGSLALFYSRGDKGEIDPLSWHGGATVHLNGEGKPEMKWTLQKFKEIPLTARVAGDTLRQWCHDNRDEVKEAYMLSYA</sequence>
<accession>A0A7J6LCW5</accession>
<evidence type="ECO:0000256" key="2">
    <source>
        <dbReference type="ARBA" id="ARBA00022723"/>
    </source>
</evidence>
<dbReference type="GO" id="GO:0005783">
    <property type="term" value="C:endoplasmic reticulum"/>
    <property type="evidence" value="ECO:0007669"/>
    <property type="project" value="TreeGrafter"/>
</dbReference>
<feature type="domain" description="Prolyl 4-hydroxylase alpha subunit" evidence="6">
    <location>
        <begin position="17"/>
        <end position="273"/>
    </location>
</feature>
<dbReference type="OrthoDB" id="442073at2759"/>
<protein>
    <submittedName>
        <fullName evidence="7">P4Hc</fullName>
    </submittedName>
</protein>
<dbReference type="PANTHER" id="PTHR10869">
    <property type="entry name" value="PROLYL 4-HYDROXYLASE ALPHA SUBUNIT"/>
    <property type="match status" value="1"/>
</dbReference>
<evidence type="ECO:0000259" key="6">
    <source>
        <dbReference type="SMART" id="SM00702"/>
    </source>
</evidence>
<comment type="caution">
    <text evidence="7">The sequence shown here is derived from an EMBL/GenBank/DDBJ whole genome shotgun (WGS) entry which is preliminary data.</text>
</comment>
<keyword evidence="3" id="KW-0223">Dioxygenase</keyword>
<keyword evidence="5" id="KW-0408">Iron</keyword>
<evidence type="ECO:0000313" key="8">
    <source>
        <dbReference type="Proteomes" id="UP000591131"/>
    </source>
</evidence>
<dbReference type="SMART" id="SM00702">
    <property type="entry name" value="P4Hc"/>
    <property type="match status" value="1"/>
</dbReference>
<evidence type="ECO:0000256" key="1">
    <source>
        <dbReference type="ARBA" id="ARBA00001961"/>
    </source>
</evidence>
<dbReference type="Proteomes" id="UP000591131">
    <property type="component" value="Unassembled WGS sequence"/>
</dbReference>
<dbReference type="GO" id="GO:0031418">
    <property type="term" value="F:L-ascorbic acid binding"/>
    <property type="evidence" value="ECO:0007669"/>
    <property type="project" value="InterPro"/>
</dbReference>